<evidence type="ECO:0000256" key="1">
    <source>
        <dbReference type="SAM" id="MobiDB-lite"/>
    </source>
</evidence>
<protein>
    <recommendedName>
        <fullName evidence="5">Tetratricopeptide repeat protein</fullName>
    </recommendedName>
</protein>
<comment type="caution">
    <text evidence="3">The sequence shown here is derived from an EMBL/GenBank/DDBJ whole genome shotgun (WGS) entry which is preliminary data.</text>
</comment>
<keyword evidence="4" id="KW-1185">Reference proteome</keyword>
<accession>A0ABP9L356</accession>
<feature type="region of interest" description="Disordered" evidence="1">
    <location>
        <begin position="1"/>
        <end position="20"/>
    </location>
</feature>
<feature type="transmembrane region" description="Helical" evidence="2">
    <location>
        <begin position="240"/>
        <end position="262"/>
    </location>
</feature>
<gene>
    <name evidence="3" type="ORF">GCM10023336_52400</name>
</gene>
<dbReference type="Proteomes" id="UP001500124">
    <property type="component" value="Unassembled WGS sequence"/>
</dbReference>
<reference evidence="4" key="1">
    <citation type="journal article" date="2019" name="Int. J. Syst. Evol. Microbiol.">
        <title>The Global Catalogue of Microorganisms (GCM) 10K type strain sequencing project: providing services to taxonomists for standard genome sequencing and annotation.</title>
        <authorList>
            <consortium name="The Broad Institute Genomics Platform"/>
            <consortium name="The Broad Institute Genome Sequencing Center for Infectious Disease"/>
            <person name="Wu L."/>
            <person name="Ma J."/>
        </authorList>
    </citation>
    <scope>NUCLEOTIDE SEQUENCE [LARGE SCALE GENOMIC DNA]</scope>
    <source>
        <strain evidence="4">JCM 18410</strain>
    </source>
</reference>
<evidence type="ECO:0000256" key="2">
    <source>
        <dbReference type="SAM" id="Phobius"/>
    </source>
</evidence>
<keyword evidence="2" id="KW-1133">Transmembrane helix</keyword>
<proteinExistence type="predicted"/>
<keyword evidence="2" id="KW-0472">Membrane</keyword>
<keyword evidence="2" id="KW-0812">Transmembrane</keyword>
<name>A0ABP9L356_9ACTN</name>
<sequence length="296" mass="32188">MTAATGAADSACSDDRGGEVEQQQYAEQCSELFAVGGYASVRKAARAGIEECGPDPVLLRWLGQAHAAEDEDDHDCEAEAAYRQGLALAADDLGLLVSYWELCLRSDSFDHPHRAKRAVTLQQRIEELAPPGSPEGRRVDDAVGWAGRGYWDDVTAGAVRGQVEQEVLAEQSVLVTDALRRAARDGVRPDTGEDLHAAELAAAVELLQGPHNAPLRLLLAHRVGAYVVTFLASFTLNKALVWGGVVRFSLWGWLLWIPLLAAETKLRQARKLGQQRVIERIQARHGEARDRTPSAG</sequence>
<evidence type="ECO:0000313" key="4">
    <source>
        <dbReference type="Proteomes" id="UP001500124"/>
    </source>
</evidence>
<evidence type="ECO:0008006" key="5">
    <source>
        <dbReference type="Google" id="ProtNLM"/>
    </source>
</evidence>
<evidence type="ECO:0000313" key="3">
    <source>
        <dbReference type="EMBL" id="GAA5068826.1"/>
    </source>
</evidence>
<dbReference type="EMBL" id="BAABKC010000080">
    <property type="protein sequence ID" value="GAA5068826.1"/>
    <property type="molecule type" value="Genomic_DNA"/>
</dbReference>
<organism evidence="3 4">
    <name type="scientific">Streptomyces similanensis</name>
    <dbReference type="NCBI Taxonomy" id="1274988"/>
    <lineage>
        <taxon>Bacteria</taxon>
        <taxon>Bacillati</taxon>
        <taxon>Actinomycetota</taxon>
        <taxon>Actinomycetes</taxon>
        <taxon>Kitasatosporales</taxon>
        <taxon>Streptomycetaceae</taxon>
        <taxon>Streptomyces</taxon>
    </lineage>
</organism>